<reference evidence="14 15" key="1">
    <citation type="submission" date="2016-08" db="EMBL/GenBank/DDBJ databases">
        <title>A Parts List for Fungal Cellulosomes Revealed by Comparative Genomics.</title>
        <authorList>
            <consortium name="DOE Joint Genome Institute"/>
            <person name="Haitjema C.H."/>
            <person name="Gilmore S.P."/>
            <person name="Henske J.K."/>
            <person name="Solomon K.V."/>
            <person name="De Groot R."/>
            <person name="Kuo A."/>
            <person name="Mondo S.J."/>
            <person name="Salamov A.A."/>
            <person name="Labutti K."/>
            <person name="Zhao Z."/>
            <person name="Chiniquy J."/>
            <person name="Barry K."/>
            <person name="Brewer H.M."/>
            <person name="Purvine S.O."/>
            <person name="Wright A.T."/>
            <person name="Boxma B."/>
            <person name="Van Alen T."/>
            <person name="Hackstein J.H."/>
            <person name="Baker S.E."/>
            <person name="Grigoriev I.V."/>
            <person name="O'Malley M.A."/>
        </authorList>
    </citation>
    <scope>NUCLEOTIDE SEQUENCE [LARGE SCALE GENOMIC DNA]</scope>
    <source>
        <strain evidence="14 15">G1</strain>
    </source>
</reference>
<dbReference type="Proteomes" id="UP000193920">
    <property type="component" value="Unassembled WGS sequence"/>
</dbReference>
<feature type="domain" description="UBC core" evidence="13">
    <location>
        <begin position="5"/>
        <end position="158"/>
    </location>
</feature>
<evidence type="ECO:0000256" key="6">
    <source>
        <dbReference type="ARBA" id="ARBA00022786"/>
    </source>
</evidence>
<keyword evidence="3" id="KW-0808">Transferase</keyword>
<dbReference type="EMBL" id="MCOG01000006">
    <property type="protein sequence ID" value="ORY84024.1"/>
    <property type="molecule type" value="Genomic_DNA"/>
</dbReference>
<dbReference type="SUPFAM" id="SSF54495">
    <property type="entry name" value="UBC-like"/>
    <property type="match status" value="1"/>
</dbReference>
<dbReference type="PROSITE" id="PS50127">
    <property type="entry name" value="UBC_2"/>
    <property type="match status" value="1"/>
</dbReference>
<keyword evidence="8" id="KW-0067">ATP-binding</keyword>
<dbReference type="OrthoDB" id="1158011at2759"/>
<keyword evidence="9" id="KW-1133">Transmembrane helix</keyword>
<keyword evidence="5" id="KW-0547">Nucleotide-binding</keyword>
<dbReference type="FunFam" id="3.10.110.10:FF:000023">
    <property type="entry name" value="Ubiquitin-conjugating enzyme E2 J2"/>
    <property type="match status" value="1"/>
</dbReference>
<dbReference type="Gene3D" id="3.10.110.10">
    <property type="entry name" value="Ubiquitin Conjugating Enzyme"/>
    <property type="match status" value="1"/>
</dbReference>
<name>A0A1Y2FL04_9FUNG</name>
<dbReference type="InterPro" id="IPR016135">
    <property type="entry name" value="UBQ-conjugating_enzyme/RWD"/>
</dbReference>
<evidence type="ECO:0000256" key="12">
    <source>
        <dbReference type="ARBA" id="ARBA00042181"/>
    </source>
</evidence>
<keyword evidence="6" id="KW-0833">Ubl conjugation pathway</keyword>
<keyword evidence="7" id="KW-0256">Endoplasmic reticulum</keyword>
<evidence type="ECO:0000313" key="15">
    <source>
        <dbReference type="Proteomes" id="UP000193920"/>
    </source>
</evidence>
<keyword evidence="10" id="KW-0472">Membrane</keyword>
<dbReference type="InterPro" id="IPR050113">
    <property type="entry name" value="Ub_conjugating_enzyme"/>
</dbReference>
<evidence type="ECO:0000256" key="3">
    <source>
        <dbReference type="ARBA" id="ARBA00022679"/>
    </source>
</evidence>
<dbReference type="InterPro" id="IPR000608">
    <property type="entry name" value="UBC"/>
</dbReference>
<dbReference type="SMART" id="SM00212">
    <property type="entry name" value="UBCc"/>
    <property type="match status" value="1"/>
</dbReference>
<sequence>MATNAAFKRLTREYIDIVKNPVPFIKAKPLESNILEWHYVLTGPPDSPYEGGEYHGKLIFPSEYPYKPPAIKMLTPNGRFQIDYRLCLTMSDYHPGLWNPQWSVSTILTGLLSFMLEDKPTTGSIDTTTKEKIRLSKNSHYYNINNPVFRSNIYFFII</sequence>
<dbReference type="CDD" id="cd23799">
    <property type="entry name" value="UBCc_UBE2J"/>
    <property type="match status" value="1"/>
</dbReference>
<evidence type="ECO:0000313" key="14">
    <source>
        <dbReference type="EMBL" id="ORY84024.1"/>
    </source>
</evidence>
<gene>
    <name evidence="14" type="ORF">LY90DRAFT_522147</name>
</gene>
<dbReference type="EC" id="2.3.2.23" evidence="2"/>
<keyword evidence="4" id="KW-0812">Transmembrane</keyword>
<evidence type="ECO:0000256" key="2">
    <source>
        <dbReference type="ARBA" id="ARBA00012486"/>
    </source>
</evidence>
<dbReference type="STRING" id="1754190.A0A1Y2FL04"/>
<dbReference type="GO" id="GO:0005524">
    <property type="term" value="F:ATP binding"/>
    <property type="evidence" value="ECO:0007669"/>
    <property type="project" value="UniProtKB-KW"/>
</dbReference>
<comment type="subcellular location">
    <subcellularLocation>
        <location evidence="1">Endoplasmic reticulum membrane</location>
    </subcellularLocation>
</comment>
<keyword evidence="15" id="KW-1185">Reference proteome</keyword>
<proteinExistence type="predicted"/>
<evidence type="ECO:0000256" key="1">
    <source>
        <dbReference type="ARBA" id="ARBA00004586"/>
    </source>
</evidence>
<evidence type="ECO:0000256" key="10">
    <source>
        <dbReference type="ARBA" id="ARBA00023136"/>
    </source>
</evidence>
<evidence type="ECO:0000259" key="13">
    <source>
        <dbReference type="PROSITE" id="PS50127"/>
    </source>
</evidence>
<evidence type="ECO:0000256" key="5">
    <source>
        <dbReference type="ARBA" id="ARBA00022741"/>
    </source>
</evidence>
<dbReference type="Pfam" id="PF00179">
    <property type="entry name" value="UQ_con"/>
    <property type="match status" value="1"/>
</dbReference>
<comment type="caution">
    <text evidence="14">The sequence shown here is derived from an EMBL/GenBank/DDBJ whole genome shotgun (WGS) entry which is preliminary data.</text>
</comment>
<protein>
    <recommendedName>
        <fullName evidence="11">Ubiquitin-conjugating enzyme E2 6</fullName>
        <ecNumber evidence="2">2.3.2.23</ecNumber>
    </recommendedName>
    <alternativeName>
        <fullName evidence="12">E2 ubiquitin-conjugating enzyme 6</fullName>
    </alternativeName>
</protein>
<evidence type="ECO:0000256" key="4">
    <source>
        <dbReference type="ARBA" id="ARBA00022692"/>
    </source>
</evidence>
<organism evidence="14 15">
    <name type="scientific">Neocallimastix californiae</name>
    <dbReference type="NCBI Taxonomy" id="1754190"/>
    <lineage>
        <taxon>Eukaryota</taxon>
        <taxon>Fungi</taxon>
        <taxon>Fungi incertae sedis</taxon>
        <taxon>Chytridiomycota</taxon>
        <taxon>Chytridiomycota incertae sedis</taxon>
        <taxon>Neocallimastigomycetes</taxon>
        <taxon>Neocallimastigales</taxon>
        <taxon>Neocallimastigaceae</taxon>
        <taxon>Neocallimastix</taxon>
    </lineage>
</organism>
<dbReference type="GO" id="GO:0061631">
    <property type="term" value="F:ubiquitin conjugating enzyme activity"/>
    <property type="evidence" value="ECO:0007669"/>
    <property type="project" value="UniProtKB-EC"/>
</dbReference>
<dbReference type="GO" id="GO:0005789">
    <property type="term" value="C:endoplasmic reticulum membrane"/>
    <property type="evidence" value="ECO:0007669"/>
    <property type="project" value="UniProtKB-SubCell"/>
</dbReference>
<evidence type="ECO:0000256" key="8">
    <source>
        <dbReference type="ARBA" id="ARBA00022840"/>
    </source>
</evidence>
<accession>A0A1Y2FL04</accession>
<evidence type="ECO:0000256" key="9">
    <source>
        <dbReference type="ARBA" id="ARBA00022989"/>
    </source>
</evidence>
<dbReference type="PANTHER" id="PTHR24067">
    <property type="entry name" value="UBIQUITIN-CONJUGATING ENZYME E2"/>
    <property type="match status" value="1"/>
</dbReference>
<evidence type="ECO:0000256" key="7">
    <source>
        <dbReference type="ARBA" id="ARBA00022824"/>
    </source>
</evidence>
<evidence type="ECO:0000256" key="11">
    <source>
        <dbReference type="ARBA" id="ARBA00039885"/>
    </source>
</evidence>
<dbReference type="AlphaFoldDB" id="A0A1Y2FL04"/>